<dbReference type="InterPro" id="IPR002528">
    <property type="entry name" value="MATE_fam"/>
</dbReference>
<feature type="transmembrane region" description="Helical" evidence="3">
    <location>
        <begin position="243"/>
        <end position="268"/>
    </location>
</feature>
<name>A0A9W8G3R6_9FUNG</name>
<protein>
    <submittedName>
        <fullName evidence="4">Ethionine resistance protein</fullName>
    </submittedName>
</protein>
<organism evidence="4 5">
    <name type="scientific">Coemansia spiralis</name>
    <dbReference type="NCBI Taxonomy" id="417178"/>
    <lineage>
        <taxon>Eukaryota</taxon>
        <taxon>Fungi</taxon>
        <taxon>Fungi incertae sedis</taxon>
        <taxon>Zoopagomycota</taxon>
        <taxon>Kickxellomycotina</taxon>
        <taxon>Kickxellomycetes</taxon>
        <taxon>Kickxellales</taxon>
        <taxon>Kickxellaceae</taxon>
        <taxon>Coemansia</taxon>
    </lineage>
</organism>
<evidence type="ECO:0000313" key="4">
    <source>
        <dbReference type="EMBL" id="KAJ2671016.1"/>
    </source>
</evidence>
<dbReference type="OrthoDB" id="2126698at2759"/>
<feature type="transmembrane region" description="Helical" evidence="3">
    <location>
        <begin position="111"/>
        <end position="137"/>
    </location>
</feature>
<evidence type="ECO:0000256" key="1">
    <source>
        <dbReference type="ARBA" id="ARBA00010199"/>
    </source>
</evidence>
<feature type="non-terminal residue" evidence="4">
    <location>
        <position position="368"/>
    </location>
</feature>
<keyword evidence="3" id="KW-0812">Transmembrane</keyword>
<evidence type="ECO:0000313" key="5">
    <source>
        <dbReference type="Proteomes" id="UP001151518"/>
    </source>
</evidence>
<proteinExistence type="inferred from homology"/>
<accession>A0A9W8G3R6</accession>
<dbReference type="GO" id="GO:0015297">
    <property type="term" value="F:antiporter activity"/>
    <property type="evidence" value="ECO:0007669"/>
    <property type="project" value="InterPro"/>
</dbReference>
<evidence type="ECO:0000256" key="3">
    <source>
        <dbReference type="SAM" id="Phobius"/>
    </source>
</evidence>
<keyword evidence="3" id="KW-0472">Membrane</keyword>
<dbReference type="PANTHER" id="PTHR11206">
    <property type="entry name" value="MULTIDRUG RESISTANCE PROTEIN"/>
    <property type="match status" value="1"/>
</dbReference>
<feature type="transmembrane region" description="Helical" evidence="3">
    <location>
        <begin position="67"/>
        <end position="91"/>
    </location>
</feature>
<feature type="transmembrane region" description="Helical" evidence="3">
    <location>
        <begin position="289"/>
        <end position="308"/>
    </location>
</feature>
<dbReference type="AlphaFoldDB" id="A0A9W8G3R6"/>
<feature type="transmembrane region" description="Helical" evidence="3">
    <location>
        <begin position="217"/>
        <end position="237"/>
    </location>
</feature>
<reference evidence="4" key="1">
    <citation type="submission" date="2022-07" db="EMBL/GenBank/DDBJ databases">
        <title>Phylogenomic reconstructions and comparative analyses of Kickxellomycotina fungi.</title>
        <authorList>
            <person name="Reynolds N.K."/>
            <person name="Stajich J.E."/>
            <person name="Barry K."/>
            <person name="Grigoriev I.V."/>
            <person name="Crous P."/>
            <person name="Smith M.E."/>
        </authorList>
    </citation>
    <scope>NUCLEOTIDE SEQUENCE</scope>
    <source>
        <strain evidence="4">NRRL 3115</strain>
    </source>
</reference>
<feature type="region of interest" description="Disordered" evidence="2">
    <location>
        <begin position="1"/>
        <end position="21"/>
    </location>
</feature>
<evidence type="ECO:0000256" key="2">
    <source>
        <dbReference type="SAM" id="MobiDB-lite"/>
    </source>
</evidence>
<comment type="caution">
    <text evidence="4">The sequence shown here is derived from an EMBL/GenBank/DDBJ whole genome shotgun (WGS) entry which is preliminary data.</text>
</comment>
<comment type="similarity">
    <text evidence="1">Belongs to the multi antimicrobial extrusion (MATE) (TC 2.A.66.1) family.</text>
</comment>
<dbReference type="EMBL" id="JANBTW010000111">
    <property type="protein sequence ID" value="KAJ2671016.1"/>
    <property type="molecule type" value="Genomic_DNA"/>
</dbReference>
<dbReference type="Pfam" id="PF01554">
    <property type="entry name" value="MatE"/>
    <property type="match status" value="2"/>
</dbReference>
<feature type="transmembrane region" description="Helical" evidence="3">
    <location>
        <begin position="188"/>
        <end position="205"/>
    </location>
</feature>
<sequence length="368" mass="39755">MVFSKAISSAPDVDSNDTESTSLLQQRTSIVSIEAGRYPSLIAALPNEFVDSDSASTAAIAKQEASFLIWSAIPLALAYLLQFSFTFINVLSLSHLGADELSAAALGNMALFVLINAPAVGLATALDTFCSTAFTASSDKTLVGFHLQCGYIAVTAHFLLVLPVLTNIEPILIALNQDPTISHLCGRFVYAQLFGLLPWMFFECTKRFVQAQGHMKASTYILMIVLPLHLLSTYLFVWSPIGFGFLGAAVANVVTFWAMLAAIIIYSWRSSARTAWGGWTRRSFAAMPQFYSLGIPSMIMVCSVWVGWELMAIASSYLGSVTLAAQSIVINTCSLTYQPVSGLRVATTNRIGNLLGQARARRSEISSA</sequence>
<dbReference type="GO" id="GO:0042910">
    <property type="term" value="F:xenobiotic transmembrane transporter activity"/>
    <property type="evidence" value="ECO:0007669"/>
    <property type="project" value="InterPro"/>
</dbReference>
<feature type="transmembrane region" description="Helical" evidence="3">
    <location>
        <begin position="149"/>
        <end position="168"/>
    </location>
</feature>
<dbReference type="GO" id="GO:0016020">
    <property type="term" value="C:membrane"/>
    <property type="evidence" value="ECO:0007669"/>
    <property type="project" value="InterPro"/>
</dbReference>
<gene>
    <name evidence="4" type="primary">ERC1_9</name>
    <name evidence="4" type="ORF">GGI25_005631</name>
</gene>
<dbReference type="Proteomes" id="UP001151518">
    <property type="component" value="Unassembled WGS sequence"/>
</dbReference>
<keyword evidence="3" id="KW-1133">Transmembrane helix</keyword>